<sequence>MTALQTTVAGLAELGPRTLGVTEWVGIEQHRVNQFADATDDHQWIHVDPERAAVGPFGTTIAHGYLTLSLLPRMLEQLIQVTDQVRGTNYGIDRVRFTNPVPVGSHIRLAAELAEAKIRDDGGVQYKVAVRVEIRGEDRPAMIGESIYLAYATHAE</sequence>
<dbReference type="Gene3D" id="3.10.129.10">
    <property type="entry name" value="Hotdog Thioesterase"/>
    <property type="match status" value="1"/>
</dbReference>
<keyword evidence="4" id="KW-1185">Reference proteome</keyword>
<dbReference type="RefSeq" id="WP_206007094.1">
    <property type="nucleotide sequence ID" value="NZ_CP070619.1"/>
</dbReference>
<evidence type="ECO:0000313" key="3">
    <source>
        <dbReference type="EMBL" id="QSE90668.1"/>
    </source>
</evidence>
<feature type="domain" description="MaoC-like" evidence="2">
    <location>
        <begin position="22"/>
        <end position="121"/>
    </location>
</feature>
<proteinExistence type="inferred from homology"/>
<reference evidence="3 4" key="1">
    <citation type="journal article" date="2021" name="Microbiol. Resour. Announc.">
        <title>Complete Genome Sequences of Two Rhodococcus sp. Strains with Large and Linear Chromosomes, Isolated from Apple Rhizosphere.</title>
        <authorList>
            <person name="Benning S."/>
            <person name="Brugnone N."/>
            <person name="Siani R."/>
            <person name="Kublik S."/>
            <person name="Schloter M."/>
            <person name="Rad V."/>
        </authorList>
    </citation>
    <scope>NUCLEOTIDE SEQUENCE [LARGE SCALE GENOMIC DNA]</scope>
    <source>
        <strain evidence="3 4">R79</strain>
    </source>
</reference>
<dbReference type="InterPro" id="IPR039375">
    <property type="entry name" value="NodN-like"/>
</dbReference>
<dbReference type="PANTHER" id="PTHR42993:SF1">
    <property type="entry name" value="MAOC-LIKE DEHYDRATASE DOMAIN-CONTAINING PROTEIN"/>
    <property type="match status" value="1"/>
</dbReference>
<name>A0A974W3P3_9NOCA</name>
<dbReference type="Proteomes" id="UP000662986">
    <property type="component" value="Chromosome"/>
</dbReference>
<gene>
    <name evidence="3" type="ORF">JWS13_19600</name>
</gene>
<dbReference type="InterPro" id="IPR029069">
    <property type="entry name" value="HotDog_dom_sf"/>
</dbReference>
<reference evidence="3 4" key="2">
    <citation type="journal article" date="2022" name="Arch. Microbiol.">
        <title>Rhodococcus pseudokoreensis sp. nov. isolated from the rhizosphere of young M26 apple rootstocks.</title>
        <authorList>
            <person name="Kampfer P."/>
            <person name="Glaeser S.P."/>
            <person name="Blom J."/>
            <person name="Wolf J."/>
            <person name="Benning S."/>
            <person name="Schloter M."/>
            <person name="Neumann-Schaal M."/>
        </authorList>
    </citation>
    <scope>NUCLEOTIDE SEQUENCE [LARGE SCALE GENOMIC DNA]</scope>
    <source>
        <strain evidence="3 4">R79</strain>
    </source>
</reference>
<dbReference type="CDD" id="cd03450">
    <property type="entry name" value="NodN"/>
    <property type="match status" value="1"/>
</dbReference>
<evidence type="ECO:0000313" key="4">
    <source>
        <dbReference type="Proteomes" id="UP000662986"/>
    </source>
</evidence>
<evidence type="ECO:0000256" key="1">
    <source>
        <dbReference type="ARBA" id="ARBA00005254"/>
    </source>
</evidence>
<accession>A0A974W3P3</accession>
<dbReference type="Pfam" id="PF01575">
    <property type="entry name" value="MaoC_dehydratas"/>
    <property type="match status" value="1"/>
</dbReference>
<dbReference type="InterPro" id="IPR002539">
    <property type="entry name" value="MaoC-like_dom"/>
</dbReference>
<organism evidence="3 4">
    <name type="scientific">Rhodococcus pseudokoreensis</name>
    <dbReference type="NCBI Taxonomy" id="2811421"/>
    <lineage>
        <taxon>Bacteria</taxon>
        <taxon>Bacillati</taxon>
        <taxon>Actinomycetota</taxon>
        <taxon>Actinomycetes</taxon>
        <taxon>Mycobacteriales</taxon>
        <taxon>Nocardiaceae</taxon>
        <taxon>Rhodococcus</taxon>
    </lineage>
</organism>
<dbReference type="SUPFAM" id="SSF54637">
    <property type="entry name" value="Thioesterase/thiol ester dehydrase-isomerase"/>
    <property type="match status" value="1"/>
</dbReference>
<comment type="similarity">
    <text evidence="1">Belongs to the enoyl-CoA hydratase/isomerase family.</text>
</comment>
<protein>
    <submittedName>
        <fullName evidence="3">MaoC family dehydratase</fullName>
    </submittedName>
</protein>
<dbReference type="EMBL" id="CP070619">
    <property type="protein sequence ID" value="QSE90668.1"/>
    <property type="molecule type" value="Genomic_DNA"/>
</dbReference>
<evidence type="ECO:0000259" key="2">
    <source>
        <dbReference type="Pfam" id="PF01575"/>
    </source>
</evidence>
<dbReference type="PANTHER" id="PTHR42993">
    <property type="entry name" value="MAOC-LIKE DEHYDRATASE DOMAIN-CONTAINING PROTEIN"/>
    <property type="match status" value="1"/>
</dbReference>